<feature type="compositionally biased region" description="Low complexity" evidence="1">
    <location>
        <begin position="364"/>
        <end position="373"/>
    </location>
</feature>
<accession>A0A0L6UT13</accession>
<dbReference type="Proteomes" id="UP000037035">
    <property type="component" value="Unassembled WGS sequence"/>
</dbReference>
<evidence type="ECO:0000256" key="1">
    <source>
        <dbReference type="SAM" id="MobiDB-lite"/>
    </source>
</evidence>
<gene>
    <name evidence="2" type="ORF">VP01_3861g1</name>
</gene>
<dbReference type="EMBL" id="LAVV01008903">
    <property type="protein sequence ID" value="KNZ51683.1"/>
    <property type="molecule type" value="Genomic_DNA"/>
</dbReference>
<dbReference type="AlphaFoldDB" id="A0A0L6UT13"/>
<proteinExistence type="predicted"/>
<evidence type="ECO:0000313" key="2">
    <source>
        <dbReference type="EMBL" id="KNZ51683.1"/>
    </source>
</evidence>
<feature type="region of interest" description="Disordered" evidence="1">
    <location>
        <begin position="364"/>
        <end position="421"/>
    </location>
</feature>
<comment type="caution">
    <text evidence="2">The sequence shown here is derived from an EMBL/GenBank/DDBJ whole genome shotgun (WGS) entry which is preliminary data.</text>
</comment>
<evidence type="ECO:0000313" key="3">
    <source>
        <dbReference type="Proteomes" id="UP000037035"/>
    </source>
</evidence>
<dbReference type="VEuPathDB" id="FungiDB:VP01_3861g1"/>
<protein>
    <submittedName>
        <fullName evidence="2">Uncharacterized protein</fullName>
    </submittedName>
</protein>
<reference evidence="2 3" key="1">
    <citation type="submission" date="2015-08" db="EMBL/GenBank/DDBJ databases">
        <title>Next Generation Sequencing and Analysis of the Genome of Puccinia sorghi L Schw, the Causal Agent of Maize Common Rust.</title>
        <authorList>
            <person name="Rochi L."/>
            <person name="Burguener G."/>
            <person name="Darino M."/>
            <person name="Turjanski A."/>
            <person name="Kreff E."/>
            <person name="Dieguez M.J."/>
            <person name="Sacco F."/>
        </authorList>
    </citation>
    <scope>NUCLEOTIDE SEQUENCE [LARGE SCALE GENOMIC DNA]</scope>
    <source>
        <strain evidence="2 3">RO10H11247</strain>
    </source>
</reference>
<name>A0A0L6UT13_9BASI</name>
<organism evidence="2 3">
    <name type="scientific">Puccinia sorghi</name>
    <dbReference type="NCBI Taxonomy" id="27349"/>
    <lineage>
        <taxon>Eukaryota</taxon>
        <taxon>Fungi</taxon>
        <taxon>Dikarya</taxon>
        <taxon>Basidiomycota</taxon>
        <taxon>Pucciniomycotina</taxon>
        <taxon>Pucciniomycetes</taxon>
        <taxon>Pucciniales</taxon>
        <taxon>Pucciniaceae</taxon>
        <taxon>Puccinia</taxon>
    </lineage>
</organism>
<keyword evidence="3" id="KW-1185">Reference proteome</keyword>
<sequence length="440" mass="49231">MAAGPIGCCTWVGPEKNNELWSSMKQHRVFFSEMCFELVTGRRRFSLAKLELSSEIICNSLWLYQVGKKQGNMRIKAHHSWRSELITATDFSPPRVARDNTREVNKTCCMRQITLQQLSADLKSIYGDIDTFTSWTSKPELDQRAATGSGRSLGQFQFIRLRQDAGVIHFFPFTFALGNNENVNRVGDLTSIPNKNKALSGYVHVSPPPPGRLAVNTWPWPRPVPAPAWQIYPLQNQFRFLKCYPPFIQMPHSTHKRVRFSPQPQPVVFPQSLCGCQKPQLRGFPCSPVHYGEKWNDPMLTPSGTCQVPTGGIISSLRTFLHPPVSNLHLQPQTSTRPSRNPPSPPCHPHCHCCLHILATLAPTPQQPQGSRSPPQPPLSQPTRPQRADPSTLRSPPTAARGPIQHPRAARGPDRPPSHCHASNFLAQLQTKCCSKARAI</sequence>